<dbReference type="EMBL" id="BAAAVI010000118">
    <property type="protein sequence ID" value="GAA2912582.1"/>
    <property type="molecule type" value="Genomic_DNA"/>
</dbReference>
<sequence>MSQAWNPAPSRRGMTEGPAVVAGHSGEQNGEEQDGDDLALPGAVERKGSEEEAEGGQVEPPAAGVLGGGSADAIEAIELVRVDHRASRFAVQTFPAAQGPGARFAMQTVQSHVRRREFPHSQRVHDFLTHQAKPAGSQIPDVMMFRTHVDVRQR</sequence>
<organism evidence="2 3">
    <name type="scientific">Streptosporangium fragile</name>
    <dbReference type="NCBI Taxonomy" id="46186"/>
    <lineage>
        <taxon>Bacteria</taxon>
        <taxon>Bacillati</taxon>
        <taxon>Actinomycetota</taxon>
        <taxon>Actinomycetes</taxon>
        <taxon>Streptosporangiales</taxon>
        <taxon>Streptosporangiaceae</taxon>
        <taxon>Streptosporangium</taxon>
    </lineage>
</organism>
<evidence type="ECO:0000256" key="1">
    <source>
        <dbReference type="SAM" id="MobiDB-lite"/>
    </source>
</evidence>
<keyword evidence="3" id="KW-1185">Reference proteome</keyword>
<gene>
    <name evidence="2" type="ORF">GCM10010517_79180</name>
</gene>
<protein>
    <submittedName>
        <fullName evidence="2">Uncharacterized protein</fullName>
    </submittedName>
</protein>
<evidence type="ECO:0000313" key="3">
    <source>
        <dbReference type="Proteomes" id="UP001500831"/>
    </source>
</evidence>
<comment type="caution">
    <text evidence="2">The sequence shown here is derived from an EMBL/GenBank/DDBJ whole genome shotgun (WGS) entry which is preliminary data.</text>
</comment>
<dbReference type="Proteomes" id="UP001500831">
    <property type="component" value="Unassembled WGS sequence"/>
</dbReference>
<proteinExistence type="predicted"/>
<feature type="region of interest" description="Disordered" evidence="1">
    <location>
        <begin position="1"/>
        <end position="69"/>
    </location>
</feature>
<name>A0ABN3WFZ3_9ACTN</name>
<reference evidence="2 3" key="1">
    <citation type="journal article" date="2019" name="Int. J. Syst. Evol. Microbiol.">
        <title>The Global Catalogue of Microorganisms (GCM) 10K type strain sequencing project: providing services to taxonomists for standard genome sequencing and annotation.</title>
        <authorList>
            <consortium name="The Broad Institute Genomics Platform"/>
            <consortium name="The Broad Institute Genome Sequencing Center for Infectious Disease"/>
            <person name="Wu L."/>
            <person name="Ma J."/>
        </authorList>
    </citation>
    <scope>NUCLEOTIDE SEQUENCE [LARGE SCALE GENOMIC DNA]</scope>
    <source>
        <strain evidence="2 3">JCM 6242</strain>
    </source>
</reference>
<accession>A0ABN3WFZ3</accession>
<evidence type="ECO:0000313" key="2">
    <source>
        <dbReference type="EMBL" id="GAA2912582.1"/>
    </source>
</evidence>